<accession>A0ABY4BYU5</accession>
<evidence type="ECO:0000256" key="1">
    <source>
        <dbReference type="SAM" id="MobiDB-lite"/>
    </source>
</evidence>
<feature type="region of interest" description="Disordered" evidence="1">
    <location>
        <begin position="1"/>
        <end position="63"/>
    </location>
</feature>
<evidence type="ECO:0008006" key="4">
    <source>
        <dbReference type="Google" id="ProtNLM"/>
    </source>
</evidence>
<keyword evidence="3" id="KW-1185">Reference proteome</keyword>
<reference evidence="2 3" key="1">
    <citation type="submission" date="2022-03" db="EMBL/GenBank/DDBJ databases">
        <title>Mucilaginibacter sp. isolated from the gut of Protaetia brevitarsis seulensis larvae.</title>
        <authorList>
            <person name="Won M."/>
            <person name="Kim S.-J."/>
            <person name="Kwon S.-W."/>
        </authorList>
    </citation>
    <scope>NUCLEOTIDE SEQUENCE [LARGE SCALE GENOMIC DNA]</scope>
    <source>
        <strain evidence="2 3">CFWR-12</strain>
    </source>
</reference>
<proteinExistence type="predicted"/>
<dbReference type="EMBL" id="CP094528">
    <property type="protein sequence ID" value="UOE42898.1"/>
    <property type="molecule type" value="Genomic_DNA"/>
</dbReference>
<sequence length="63" mass="6773">MSDPADFTQEKHDSEHTRRGDAADEAREDVNDAFDTQEPGVEPEPLTESTDGGLDGGDPGVEE</sequence>
<gene>
    <name evidence="2" type="ORF">MTO99_11940</name>
</gene>
<name>A0ABY4BYU5_9MICO</name>
<evidence type="ECO:0000313" key="2">
    <source>
        <dbReference type="EMBL" id="UOE42898.1"/>
    </source>
</evidence>
<protein>
    <recommendedName>
        <fullName evidence="4">Autophagy-related protein 2</fullName>
    </recommendedName>
</protein>
<evidence type="ECO:0000313" key="3">
    <source>
        <dbReference type="Proteomes" id="UP000832097"/>
    </source>
</evidence>
<organism evidence="2 3">
    <name type="scientific">Agromyces larvae</name>
    <dbReference type="NCBI Taxonomy" id="2929802"/>
    <lineage>
        <taxon>Bacteria</taxon>
        <taxon>Bacillati</taxon>
        <taxon>Actinomycetota</taxon>
        <taxon>Actinomycetes</taxon>
        <taxon>Micrococcales</taxon>
        <taxon>Microbacteriaceae</taxon>
        <taxon>Agromyces</taxon>
    </lineage>
</organism>
<dbReference type="Proteomes" id="UP000832097">
    <property type="component" value="Chromosome"/>
</dbReference>
<dbReference type="RefSeq" id="WP_243553849.1">
    <property type="nucleotide sequence ID" value="NZ_CP094528.1"/>
</dbReference>
<feature type="compositionally biased region" description="Gly residues" evidence="1">
    <location>
        <begin position="53"/>
        <end position="63"/>
    </location>
</feature>
<feature type="compositionally biased region" description="Basic and acidic residues" evidence="1">
    <location>
        <begin position="8"/>
        <end position="30"/>
    </location>
</feature>